<dbReference type="Gene3D" id="3.90.550.10">
    <property type="entry name" value="Spore Coat Polysaccharide Biosynthesis Protein SpsA, Chain A"/>
    <property type="match status" value="1"/>
</dbReference>
<evidence type="ECO:0000259" key="2">
    <source>
        <dbReference type="Pfam" id="PF00535"/>
    </source>
</evidence>
<name>A0A137RG07_9FLAO</name>
<keyword evidence="1" id="KW-0812">Transmembrane</keyword>
<protein>
    <recommendedName>
        <fullName evidence="2">Glycosyltransferase 2-like domain-containing protein</fullName>
    </recommendedName>
</protein>
<comment type="caution">
    <text evidence="3">The sequence shown here is derived from an EMBL/GenBank/DDBJ whole genome shotgun (WGS) entry which is preliminary data.</text>
</comment>
<evidence type="ECO:0000313" key="3">
    <source>
        <dbReference type="EMBL" id="KXN98422.1"/>
    </source>
</evidence>
<dbReference type="InterPro" id="IPR001173">
    <property type="entry name" value="Glyco_trans_2-like"/>
</dbReference>
<feature type="transmembrane region" description="Helical" evidence="1">
    <location>
        <begin position="273"/>
        <end position="292"/>
    </location>
</feature>
<evidence type="ECO:0000313" key="4">
    <source>
        <dbReference type="Proteomes" id="UP000070138"/>
    </source>
</evidence>
<dbReference type="EMBL" id="JRWG01000007">
    <property type="protein sequence ID" value="KXN98422.1"/>
    <property type="molecule type" value="Genomic_DNA"/>
</dbReference>
<gene>
    <name evidence="3" type="ORF">LS48_11805</name>
</gene>
<proteinExistence type="predicted"/>
<feature type="domain" description="Glycosyltransferase 2-like" evidence="2">
    <location>
        <begin position="4"/>
        <end position="122"/>
    </location>
</feature>
<reference evidence="3 4" key="2">
    <citation type="journal article" date="2016" name="Int. J. Syst. Evol. Microbiol.">
        <title>Vitellibacter aquimaris sp. nov., a marine bacterium isolated from seawater.</title>
        <authorList>
            <person name="Thevarajoo S."/>
            <person name="Selvaratnam C."/>
            <person name="Goh K.M."/>
            <person name="Hong K.W."/>
            <person name="Chan X.Y."/>
            <person name="Chan K.G."/>
            <person name="Chong C.S."/>
        </authorList>
    </citation>
    <scope>NUCLEOTIDE SEQUENCE [LARGE SCALE GENOMIC DNA]</scope>
    <source>
        <strain evidence="3 4">D-24</strain>
    </source>
</reference>
<dbReference type="PANTHER" id="PTHR43685:SF2">
    <property type="entry name" value="GLYCOSYLTRANSFERASE 2-LIKE DOMAIN-CONTAINING PROTEIN"/>
    <property type="match status" value="1"/>
</dbReference>
<dbReference type="Pfam" id="PF00535">
    <property type="entry name" value="Glycos_transf_2"/>
    <property type="match status" value="1"/>
</dbReference>
<keyword evidence="4" id="KW-1185">Reference proteome</keyword>
<dbReference type="PANTHER" id="PTHR43685">
    <property type="entry name" value="GLYCOSYLTRANSFERASE"/>
    <property type="match status" value="1"/>
</dbReference>
<dbReference type="Proteomes" id="UP000070138">
    <property type="component" value="Unassembled WGS sequence"/>
</dbReference>
<dbReference type="STRING" id="1548749.LS48_11805"/>
<reference evidence="4" key="1">
    <citation type="submission" date="2014-10" db="EMBL/GenBank/DDBJ databases">
        <title>Genome sequencing of Vitellibacter sp. D-24.</title>
        <authorList>
            <person name="Thevarajoo S."/>
            <person name="Selvaratnam C."/>
            <person name="Goh K.M."/>
            <person name="Chong C.S."/>
        </authorList>
    </citation>
    <scope>NUCLEOTIDE SEQUENCE [LARGE SCALE GENOMIC DNA]</scope>
    <source>
        <strain evidence="4">D-24</strain>
    </source>
</reference>
<dbReference type="CDD" id="cd00761">
    <property type="entry name" value="Glyco_tranf_GTA_type"/>
    <property type="match status" value="1"/>
</dbReference>
<evidence type="ECO:0000256" key="1">
    <source>
        <dbReference type="SAM" id="Phobius"/>
    </source>
</evidence>
<keyword evidence="1" id="KW-0472">Membrane</keyword>
<sequence length="313" mass="36675">MSISIITPHYNGPDGLLQVYKCLLAQTEATWQWVIVDDLSELSIRKKIQDWHEDIEDDRVKLIFNTHKRNASVCRNIGVDFALYNHIVFLDDDDIISSNFVANRLIKFQDFAVFQNYSIIDKHGNIEIKKPLETRYLNCFLQAKFIWQTSCILWNRSFFNSIGQFHSQLPRLQDVELAIRALQQSSDYLVLDNTVDFYYNVIPIRERQNMLKPVCEAVHLFISELLNTSSLNKEQISLLSGYYYLCVKYLERSGSLENVDLVQRNLMLFYKKGYIGLLKCIFGLTVLKLFVWKMLSPSLFLRINRRIFKPSGT</sequence>
<dbReference type="OrthoDB" id="597270at2"/>
<keyword evidence="1" id="KW-1133">Transmembrane helix</keyword>
<dbReference type="SUPFAM" id="SSF53448">
    <property type="entry name" value="Nucleotide-diphospho-sugar transferases"/>
    <property type="match status" value="1"/>
</dbReference>
<dbReference type="InterPro" id="IPR050834">
    <property type="entry name" value="Glycosyltransf_2"/>
</dbReference>
<dbReference type="RefSeq" id="WP_062622715.1">
    <property type="nucleotide sequence ID" value="NZ_JRWG01000007.1"/>
</dbReference>
<dbReference type="AlphaFoldDB" id="A0A137RG07"/>
<accession>A0A137RG07</accession>
<dbReference type="InterPro" id="IPR029044">
    <property type="entry name" value="Nucleotide-diphossugar_trans"/>
</dbReference>
<organism evidence="3 4">
    <name type="scientific">Aequorivita aquimaris</name>
    <dbReference type="NCBI Taxonomy" id="1548749"/>
    <lineage>
        <taxon>Bacteria</taxon>
        <taxon>Pseudomonadati</taxon>
        <taxon>Bacteroidota</taxon>
        <taxon>Flavobacteriia</taxon>
        <taxon>Flavobacteriales</taxon>
        <taxon>Flavobacteriaceae</taxon>
        <taxon>Aequorivita</taxon>
    </lineage>
</organism>